<dbReference type="PATRIC" id="fig|29423.5.peg.948"/>
<proteinExistence type="predicted"/>
<gene>
    <name evidence="1" type="ORF">Loak_0902</name>
</gene>
<name>A0A0W0X565_9GAMM</name>
<dbReference type="AlphaFoldDB" id="A0A0W0X565"/>
<evidence type="ECO:0000313" key="2">
    <source>
        <dbReference type="Proteomes" id="UP000054858"/>
    </source>
</evidence>
<dbReference type="EMBL" id="LNYP01000016">
    <property type="protein sequence ID" value="KTD39731.1"/>
    <property type="molecule type" value="Genomic_DNA"/>
</dbReference>
<dbReference type="RefSeq" id="WP_147370101.1">
    <property type="nucleotide sequence ID" value="NZ_LCUA01000028.1"/>
</dbReference>
<evidence type="ECO:0000313" key="1">
    <source>
        <dbReference type="EMBL" id="KTD39731.1"/>
    </source>
</evidence>
<protein>
    <submittedName>
        <fullName evidence="1">Uncharacterized protein</fullName>
    </submittedName>
</protein>
<accession>A0A0W0X565</accession>
<reference evidence="1 2" key="1">
    <citation type="submission" date="2015-11" db="EMBL/GenBank/DDBJ databases">
        <title>Genomic analysis of 38 Legionella species identifies large and diverse effector repertoires.</title>
        <authorList>
            <person name="Burstein D."/>
            <person name="Amaro F."/>
            <person name="Zusman T."/>
            <person name="Lifshitz Z."/>
            <person name="Cohen O."/>
            <person name="Gilbert J.A."/>
            <person name="Pupko T."/>
            <person name="Shuman H.A."/>
            <person name="Segal G."/>
        </authorList>
    </citation>
    <scope>NUCLEOTIDE SEQUENCE [LARGE SCALE GENOMIC DNA]</scope>
    <source>
        <strain evidence="1 2">Oak Ridge-10</strain>
    </source>
</reference>
<sequence>MPLNIKNSICLNQDILDAANHFKSLILSETQGMKHVLPRIEKTMRTMPLSSCIAVCVYVVFHHFYEQELHQEERFLDAFSNLKMTQLRHKSHYYEKQLKDALQDAKVKQRRLLSQSFFDLSKAIEQEKSVSAQVTQLERDVAKSSQNTLSHFLFIADIVLYLEEHNELTKDQQHLKKKMLQDPITFIKDLVPSLLQLCELAYSKKEDVEAQEKAISQFNAVIANIVSILNIHMPEHEAWLLNLQHMLVERFIEKPCDTLPSSPSFVVC</sequence>
<comment type="caution">
    <text evidence="1">The sequence shown here is derived from an EMBL/GenBank/DDBJ whole genome shotgun (WGS) entry which is preliminary data.</text>
</comment>
<dbReference type="Proteomes" id="UP000054858">
    <property type="component" value="Unassembled WGS sequence"/>
</dbReference>
<organism evidence="1 2">
    <name type="scientific">Legionella oakridgensis</name>
    <dbReference type="NCBI Taxonomy" id="29423"/>
    <lineage>
        <taxon>Bacteria</taxon>
        <taxon>Pseudomonadati</taxon>
        <taxon>Pseudomonadota</taxon>
        <taxon>Gammaproteobacteria</taxon>
        <taxon>Legionellales</taxon>
        <taxon>Legionellaceae</taxon>
        <taxon>Legionella</taxon>
    </lineage>
</organism>